<feature type="domain" description="Quinolinate phosphoribosyl transferase N-terminal" evidence="8">
    <location>
        <begin position="17"/>
        <end position="106"/>
    </location>
</feature>
<comment type="caution">
    <text evidence="9">The sequence shown here is derived from an EMBL/GenBank/DDBJ whole genome shotgun (WGS) entry which is preliminary data.</text>
</comment>
<dbReference type="EC" id="6.3.4.21" evidence="2"/>
<dbReference type="InterPro" id="IPR007229">
    <property type="entry name" value="Nic_PRibTrfase-Fam"/>
</dbReference>
<comment type="catalytic activity">
    <reaction evidence="7">
        <text>5-phospho-alpha-D-ribose 1-diphosphate + nicotinate + ATP + H2O = nicotinate beta-D-ribonucleotide + ADP + phosphate + diphosphate</text>
        <dbReference type="Rhea" id="RHEA:36163"/>
        <dbReference type="ChEBI" id="CHEBI:15377"/>
        <dbReference type="ChEBI" id="CHEBI:30616"/>
        <dbReference type="ChEBI" id="CHEBI:32544"/>
        <dbReference type="ChEBI" id="CHEBI:33019"/>
        <dbReference type="ChEBI" id="CHEBI:43474"/>
        <dbReference type="ChEBI" id="CHEBI:57502"/>
        <dbReference type="ChEBI" id="CHEBI:58017"/>
        <dbReference type="ChEBI" id="CHEBI:456216"/>
        <dbReference type="EC" id="6.3.4.21"/>
    </reaction>
</comment>
<evidence type="ECO:0000256" key="7">
    <source>
        <dbReference type="ARBA" id="ARBA00048668"/>
    </source>
</evidence>
<comment type="pathway">
    <text evidence="1">Cofactor biosynthesis; NAD(+) biosynthesis; nicotinate D-ribonucleotide from nicotinate: step 1/1.</text>
</comment>
<dbReference type="SUPFAM" id="SSF54675">
    <property type="entry name" value="Nicotinate/Quinolinate PRTase N-terminal domain-like"/>
    <property type="match status" value="1"/>
</dbReference>
<dbReference type="PIRSF" id="PIRSF000484">
    <property type="entry name" value="NAPRT"/>
    <property type="match status" value="1"/>
</dbReference>
<proteinExistence type="predicted"/>
<sequence>MKTEVNMDKKKYIASYFEKTKHILEHEKPNNIIKLQFFQRKDNAILAGMNEVLALLEEVTDTSKYVIRYLPEGSKINNLEIVLELEGNYQDFGMWEGMIDGILARSTSIASNAYACVQAAKGKPIIFMGDRADHYINQEIDGKAIALAGVKLVSTEAQKQNQNKDEITFGSVPHVLIQGFGGDITAAMLAYSKHFPNNKLIALVDYHNDVIKESLKVWDALGDKVWGVRLDTSKNMVDHMFDNEEPHYGVNIEQVKRLRKALDQAGATNYKIVVSSGFDAQKIKDFEDNNAPVDYYGVGQSIFKLSNSFSADATMLNNQKEAKEGRSYRENGKLVVYKK</sequence>
<evidence type="ECO:0000256" key="5">
    <source>
        <dbReference type="ARBA" id="ARBA00022642"/>
    </source>
</evidence>
<evidence type="ECO:0000256" key="6">
    <source>
        <dbReference type="ARBA" id="ARBA00047445"/>
    </source>
</evidence>
<dbReference type="GO" id="GO:0004516">
    <property type="term" value="F:nicotinate phosphoribosyltransferase activity"/>
    <property type="evidence" value="ECO:0007669"/>
    <property type="project" value="UniProtKB-EC"/>
</dbReference>
<evidence type="ECO:0000313" key="10">
    <source>
        <dbReference type="Proteomes" id="UP001344817"/>
    </source>
</evidence>
<evidence type="ECO:0000256" key="2">
    <source>
        <dbReference type="ARBA" id="ARBA00013236"/>
    </source>
</evidence>
<evidence type="ECO:0000256" key="1">
    <source>
        <dbReference type="ARBA" id="ARBA00004952"/>
    </source>
</evidence>
<keyword evidence="4 9" id="KW-0436">Ligase</keyword>
<evidence type="ECO:0000259" key="8">
    <source>
        <dbReference type="Pfam" id="PF02749"/>
    </source>
</evidence>
<dbReference type="Gene3D" id="3.20.20.70">
    <property type="entry name" value="Aldolase class I"/>
    <property type="match status" value="1"/>
</dbReference>
<keyword evidence="3" id="KW-0597">Phosphoprotein</keyword>
<dbReference type="PANTHER" id="PTHR43202">
    <property type="entry name" value="NICOTINATE-NUCLEOTIDE PYROPHOSPHORYLASE"/>
    <property type="match status" value="1"/>
</dbReference>
<dbReference type="InterPro" id="IPR013785">
    <property type="entry name" value="Aldolase_TIM"/>
</dbReference>
<keyword evidence="5" id="KW-0662">Pyridine nucleotide biosynthesis</keyword>
<evidence type="ECO:0000256" key="3">
    <source>
        <dbReference type="ARBA" id="ARBA00022553"/>
    </source>
</evidence>
<dbReference type="InterPro" id="IPR022412">
    <property type="entry name" value="Quinolinate_PRibosylTrfase_N"/>
</dbReference>
<dbReference type="PANTHER" id="PTHR43202:SF1">
    <property type="entry name" value="NICOTINATE PHOSPHORIBOSYLTRANSFERASE"/>
    <property type="match status" value="1"/>
</dbReference>
<dbReference type="InterPro" id="IPR053190">
    <property type="entry name" value="NAPRTase-like"/>
</dbReference>
<gene>
    <name evidence="9" type="ORF">V2E24_00715</name>
</gene>
<dbReference type="GO" id="GO:0016757">
    <property type="term" value="F:glycosyltransferase activity"/>
    <property type="evidence" value="ECO:0007669"/>
    <property type="project" value="UniProtKB-KW"/>
</dbReference>
<accession>A0ABU7MKQ3</accession>
<dbReference type="InterPro" id="IPR037128">
    <property type="entry name" value="Quinolinate_PRibosylTase_N_sf"/>
</dbReference>
<dbReference type="SUPFAM" id="SSF51690">
    <property type="entry name" value="Nicotinate/Quinolinate PRTase C-terminal domain-like"/>
    <property type="match status" value="1"/>
</dbReference>
<dbReference type="Gene3D" id="3.90.1170.20">
    <property type="entry name" value="Quinolinate phosphoribosyl transferase, N-terminal domain"/>
    <property type="match status" value="1"/>
</dbReference>
<keyword evidence="9" id="KW-0808">Transferase</keyword>
<dbReference type="NCBIfam" id="NF005529">
    <property type="entry name" value="PRK07188.1"/>
    <property type="match status" value="1"/>
</dbReference>
<reference evidence="9" key="1">
    <citation type="submission" date="2024-01" db="EMBL/GenBank/DDBJ databases">
        <title>Genome sequence of Mycoplasma ciconiae type strain DSM 25251.</title>
        <authorList>
            <person name="Spergser J."/>
        </authorList>
    </citation>
    <scope>NUCLEOTIDE SEQUENCE [LARGE SCALE GENOMIC DNA]</scope>
    <source>
        <strain evidence="9">DSM 25251</strain>
    </source>
</reference>
<dbReference type="Proteomes" id="UP001344817">
    <property type="component" value="Unassembled WGS sequence"/>
</dbReference>
<keyword evidence="9" id="KW-0328">Glycosyltransferase</keyword>
<dbReference type="EMBL" id="JAZDWZ010000002">
    <property type="protein sequence ID" value="MEE3928099.1"/>
    <property type="molecule type" value="Genomic_DNA"/>
</dbReference>
<protein>
    <recommendedName>
        <fullName evidence="2">nicotinate phosphoribosyltransferase</fullName>
        <ecNumber evidence="2">6.3.4.21</ecNumber>
    </recommendedName>
</protein>
<evidence type="ECO:0000256" key="4">
    <source>
        <dbReference type="ARBA" id="ARBA00022598"/>
    </source>
</evidence>
<dbReference type="RefSeq" id="WP_330500583.1">
    <property type="nucleotide sequence ID" value="NZ_JAZDWZ010000002.1"/>
</dbReference>
<dbReference type="Pfam" id="PF02749">
    <property type="entry name" value="QRPTase_N"/>
    <property type="match status" value="1"/>
</dbReference>
<dbReference type="InterPro" id="IPR036068">
    <property type="entry name" value="Nicotinate_pribotase-like_C"/>
</dbReference>
<keyword evidence="10" id="KW-1185">Reference proteome</keyword>
<name>A0ABU7MKQ3_9BACT</name>
<organism evidence="9 10">
    <name type="scientific">Mycoplasmopsis ciconiae</name>
    <dbReference type="NCBI Taxonomy" id="561067"/>
    <lineage>
        <taxon>Bacteria</taxon>
        <taxon>Bacillati</taxon>
        <taxon>Mycoplasmatota</taxon>
        <taxon>Mycoplasmoidales</taxon>
        <taxon>Metamycoplasmataceae</taxon>
        <taxon>Mycoplasmopsis</taxon>
    </lineage>
</organism>
<comment type="catalytic activity">
    <reaction evidence="6">
        <text>nicotinate beta-D-ribonucleotide + CO2 + diphosphate = quinolinate + 5-phospho-alpha-D-ribose 1-diphosphate + 2 H(+)</text>
        <dbReference type="Rhea" id="RHEA:12733"/>
        <dbReference type="ChEBI" id="CHEBI:15378"/>
        <dbReference type="ChEBI" id="CHEBI:16526"/>
        <dbReference type="ChEBI" id="CHEBI:29959"/>
        <dbReference type="ChEBI" id="CHEBI:33019"/>
        <dbReference type="ChEBI" id="CHEBI:57502"/>
        <dbReference type="ChEBI" id="CHEBI:58017"/>
        <dbReference type="EC" id="2.4.2.19"/>
    </reaction>
</comment>
<evidence type="ECO:0000313" key="9">
    <source>
        <dbReference type="EMBL" id="MEE3928099.1"/>
    </source>
</evidence>